<dbReference type="Proteomes" id="UP000229459">
    <property type="component" value="Unassembled WGS sequence"/>
</dbReference>
<dbReference type="InterPro" id="IPR027417">
    <property type="entry name" value="P-loop_NTPase"/>
</dbReference>
<dbReference type="SUPFAM" id="SSF52540">
    <property type="entry name" value="P-loop containing nucleoside triphosphate hydrolases"/>
    <property type="match status" value="1"/>
</dbReference>
<comment type="caution">
    <text evidence="10">The sequence shown here is derived from an EMBL/GenBank/DDBJ whole genome shotgun (WGS) entry which is preliminary data.</text>
</comment>
<evidence type="ECO:0000256" key="5">
    <source>
        <dbReference type="ARBA" id="ARBA00022840"/>
    </source>
</evidence>
<keyword evidence="4 8" id="KW-0418">Kinase</keyword>
<evidence type="ECO:0000256" key="2">
    <source>
        <dbReference type="ARBA" id="ARBA00022679"/>
    </source>
</evidence>
<dbReference type="GO" id="GO:0036431">
    <property type="term" value="F:dCMP kinase activity"/>
    <property type="evidence" value="ECO:0007669"/>
    <property type="project" value="InterPro"/>
</dbReference>
<comment type="catalytic activity">
    <reaction evidence="6 8">
        <text>dCMP + ATP = dCDP + ADP</text>
        <dbReference type="Rhea" id="RHEA:25094"/>
        <dbReference type="ChEBI" id="CHEBI:30616"/>
        <dbReference type="ChEBI" id="CHEBI:57566"/>
        <dbReference type="ChEBI" id="CHEBI:58593"/>
        <dbReference type="ChEBI" id="CHEBI:456216"/>
        <dbReference type="EC" id="2.7.4.25"/>
    </reaction>
</comment>
<name>A0A2H0B8S2_9BACT</name>
<gene>
    <name evidence="8" type="primary">cmk</name>
    <name evidence="10" type="ORF">COX08_01445</name>
</gene>
<evidence type="ECO:0000256" key="6">
    <source>
        <dbReference type="ARBA" id="ARBA00047615"/>
    </source>
</evidence>
<comment type="subcellular location">
    <subcellularLocation>
        <location evidence="8">Cytoplasm</location>
    </subcellularLocation>
</comment>
<proteinExistence type="inferred from homology"/>
<feature type="binding site" evidence="8">
    <location>
        <begin position="14"/>
        <end position="22"/>
    </location>
    <ligand>
        <name>ATP</name>
        <dbReference type="ChEBI" id="CHEBI:30616"/>
    </ligand>
</feature>
<evidence type="ECO:0000256" key="8">
    <source>
        <dbReference type="HAMAP-Rule" id="MF_00238"/>
    </source>
</evidence>
<dbReference type="AlphaFoldDB" id="A0A2H0B8S2"/>
<dbReference type="GO" id="GO:0036430">
    <property type="term" value="F:CMP kinase activity"/>
    <property type="evidence" value="ECO:0007669"/>
    <property type="project" value="RHEA"/>
</dbReference>
<reference evidence="10 11" key="1">
    <citation type="submission" date="2017-09" db="EMBL/GenBank/DDBJ databases">
        <title>Depth-based differentiation of microbial function through sediment-hosted aquifers and enrichment of novel symbionts in the deep terrestrial subsurface.</title>
        <authorList>
            <person name="Probst A.J."/>
            <person name="Ladd B."/>
            <person name="Jarett J.K."/>
            <person name="Geller-Mcgrath D.E."/>
            <person name="Sieber C.M."/>
            <person name="Emerson J.B."/>
            <person name="Anantharaman K."/>
            <person name="Thomas B.C."/>
            <person name="Malmstrom R."/>
            <person name="Stieglmeier M."/>
            <person name="Klingl A."/>
            <person name="Woyke T."/>
            <person name="Ryan C.M."/>
            <person name="Banfield J.F."/>
        </authorList>
    </citation>
    <scope>NUCLEOTIDE SEQUENCE [LARGE SCALE GENOMIC DNA]</scope>
    <source>
        <strain evidence="10">CG23_combo_of_CG06-09_8_20_14_all_34_8</strain>
    </source>
</reference>
<keyword evidence="5 8" id="KW-0067">ATP-binding</keyword>
<dbReference type="GO" id="GO:0006220">
    <property type="term" value="P:pyrimidine nucleotide metabolic process"/>
    <property type="evidence" value="ECO:0007669"/>
    <property type="project" value="UniProtKB-UniRule"/>
</dbReference>
<dbReference type="InterPro" id="IPR011994">
    <property type="entry name" value="Cytidylate_kinase_dom"/>
</dbReference>
<dbReference type="NCBIfam" id="TIGR00017">
    <property type="entry name" value="cmk"/>
    <property type="match status" value="1"/>
</dbReference>
<dbReference type="EC" id="2.7.4.25" evidence="8"/>
<evidence type="ECO:0000313" key="11">
    <source>
        <dbReference type="Proteomes" id="UP000229459"/>
    </source>
</evidence>
<evidence type="ECO:0000256" key="1">
    <source>
        <dbReference type="ARBA" id="ARBA00009427"/>
    </source>
</evidence>
<evidence type="ECO:0000256" key="4">
    <source>
        <dbReference type="ARBA" id="ARBA00022777"/>
    </source>
</evidence>
<dbReference type="EMBL" id="PCSR01000033">
    <property type="protein sequence ID" value="PIP53348.1"/>
    <property type="molecule type" value="Genomic_DNA"/>
</dbReference>
<evidence type="ECO:0000256" key="7">
    <source>
        <dbReference type="ARBA" id="ARBA00048478"/>
    </source>
</evidence>
<dbReference type="InterPro" id="IPR003136">
    <property type="entry name" value="Cytidylate_kin"/>
</dbReference>
<dbReference type="Gene3D" id="3.40.50.300">
    <property type="entry name" value="P-loop containing nucleotide triphosphate hydrolases"/>
    <property type="match status" value="1"/>
</dbReference>
<feature type="domain" description="Cytidylate kinase" evidence="9">
    <location>
        <begin position="10"/>
        <end position="226"/>
    </location>
</feature>
<comment type="catalytic activity">
    <reaction evidence="7 8">
        <text>CMP + ATP = CDP + ADP</text>
        <dbReference type="Rhea" id="RHEA:11600"/>
        <dbReference type="ChEBI" id="CHEBI:30616"/>
        <dbReference type="ChEBI" id="CHEBI:58069"/>
        <dbReference type="ChEBI" id="CHEBI:60377"/>
        <dbReference type="ChEBI" id="CHEBI:456216"/>
        <dbReference type="EC" id="2.7.4.25"/>
    </reaction>
</comment>
<keyword evidence="3 8" id="KW-0547">Nucleotide-binding</keyword>
<dbReference type="HAMAP" id="MF_00238">
    <property type="entry name" value="Cytidyl_kinase_type1"/>
    <property type="match status" value="1"/>
</dbReference>
<comment type="similarity">
    <text evidence="1 8">Belongs to the cytidylate kinase family. Type 1 subfamily.</text>
</comment>
<organism evidence="10 11">
    <name type="scientific">Candidatus Beckwithbacteria bacterium CG23_combo_of_CG06-09_8_20_14_all_34_8</name>
    <dbReference type="NCBI Taxonomy" id="1974497"/>
    <lineage>
        <taxon>Bacteria</taxon>
        <taxon>Candidatus Beckwithiibacteriota</taxon>
    </lineage>
</organism>
<protein>
    <recommendedName>
        <fullName evidence="8">Cytidylate kinase</fullName>
        <shortName evidence="8">CK</shortName>
        <ecNumber evidence="8">2.7.4.25</ecNumber>
    </recommendedName>
    <alternativeName>
        <fullName evidence="8">Cytidine monophosphate kinase</fullName>
        <shortName evidence="8">CMP kinase</shortName>
    </alternativeName>
</protein>
<keyword evidence="2 8" id="KW-0808">Transferase</keyword>
<sequence length="233" mass="25935">MKLIKKNLQIAIDGPVGAGKSVTANLLAKRLGITYVYTGTMYRAVGYLASQNKVDWYDESKVFSLLPKAKIELRPASHVGRFCDVFVSGEDVNDKLFTPEASQGASAVATLPLIRKELVELQKAIANNHGVVMEGRDITTTVLPQADLKIYMTADTQLRAQRRLRDLQNKGFDKNLSEVLKETKDRDYQDSHRTTDPLQIAKDAWVLDTTDLTIEGTIDTIVEKLNTIGLIKK</sequence>
<accession>A0A2H0B8S2</accession>
<dbReference type="Pfam" id="PF02224">
    <property type="entry name" value="Cytidylate_kin"/>
    <property type="match status" value="1"/>
</dbReference>
<dbReference type="GO" id="GO:0005737">
    <property type="term" value="C:cytoplasm"/>
    <property type="evidence" value="ECO:0007669"/>
    <property type="project" value="UniProtKB-SubCell"/>
</dbReference>
<evidence type="ECO:0000256" key="3">
    <source>
        <dbReference type="ARBA" id="ARBA00022741"/>
    </source>
</evidence>
<evidence type="ECO:0000259" key="9">
    <source>
        <dbReference type="Pfam" id="PF02224"/>
    </source>
</evidence>
<dbReference type="GO" id="GO:0005524">
    <property type="term" value="F:ATP binding"/>
    <property type="evidence" value="ECO:0007669"/>
    <property type="project" value="UniProtKB-UniRule"/>
</dbReference>
<dbReference type="CDD" id="cd02020">
    <property type="entry name" value="CMPK"/>
    <property type="match status" value="1"/>
</dbReference>
<keyword evidence="8" id="KW-0963">Cytoplasm</keyword>
<evidence type="ECO:0000313" key="10">
    <source>
        <dbReference type="EMBL" id="PIP53348.1"/>
    </source>
</evidence>